<evidence type="ECO:0000313" key="1">
    <source>
        <dbReference type="EMBL" id="PKU63245.1"/>
    </source>
</evidence>
<dbReference type="EMBL" id="KZ503505">
    <property type="protein sequence ID" value="PKU63245.1"/>
    <property type="molecule type" value="Genomic_DNA"/>
</dbReference>
<accession>A0A2I0VIK0</accession>
<dbReference type="STRING" id="906689.A0A2I0VIK0"/>
<dbReference type="Proteomes" id="UP000233837">
    <property type="component" value="Unassembled WGS sequence"/>
</dbReference>
<name>A0A2I0VIK0_9ASPA</name>
<gene>
    <name evidence="1" type="primary">FKBP16-4</name>
    <name evidence="1" type="ORF">MA16_Dca014711</name>
</gene>
<protein>
    <submittedName>
        <fullName evidence="1">Peptidyl-prolyl cis-trans isomerase FKBP16-4, chloroplastic</fullName>
    </submittedName>
</protein>
<dbReference type="GO" id="GO:0016853">
    <property type="term" value="F:isomerase activity"/>
    <property type="evidence" value="ECO:0007669"/>
    <property type="project" value="UniProtKB-KW"/>
</dbReference>
<reference evidence="1 2" key="2">
    <citation type="journal article" date="2017" name="Nature">
        <title>The Apostasia genome and the evolution of orchids.</title>
        <authorList>
            <person name="Zhang G.Q."/>
            <person name="Liu K.W."/>
            <person name="Li Z."/>
            <person name="Lohaus R."/>
            <person name="Hsiao Y.Y."/>
            <person name="Niu S.C."/>
            <person name="Wang J.Y."/>
            <person name="Lin Y.C."/>
            <person name="Xu Q."/>
            <person name="Chen L.J."/>
            <person name="Yoshida K."/>
            <person name="Fujiwara S."/>
            <person name="Wang Z.W."/>
            <person name="Zhang Y.Q."/>
            <person name="Mitsuda N."/>
            <person name="Wang M."/>
            <person name="Liu G.H."/>
            <person name="Pecoraro L."/>
            <person name="Huang H.X."/>
            <person name="Xiao X.J."/>
            <person name="Lin M."/>
            <person name="Wu X.Y."/>
            <person name="Wu W.L."/>
            <person name="Chen Y.Y."/>
            <person name="Chang S.B."/>
            <person name="Sakamoto S."/>
            <person name="Ohme-Takagi M."/>
            <person name="Yagi M."/>
            <person name="Zeng S.J."/>
            <person name="Shen C.Y."/>
            <person name="Yeh C.M."/>
            <person name="Luo Y.B."/>
            <person name="Tsai W.C."/>
            <person name="Van de Peer Y."/>
            <person name="Liu Z.J."/>
        </authorList>
    </citation>
    <scope>NUCLEOTIDE SEQUENCE [LARGE SCALE GENOMIC DNA]</scope>
    <source>
        <tissue evidence="1">The whole plant</tissue>
    </source>
</reference>
<evidence type="ECO:0000313" key="2">
    <source>
        <dbReference type="Proteomes" id="UP000233837"/>
    </source>
</evidence>
<dbReference type="AlphaFoldDB" id="A0A2I0VIK0"/>
<sequence length="187" mass="20860">MELSLLPLGHQQRLSSLSISKRRQLFCTSAFAYLTLIYAYPHPTTLSIHVSLTLWFLSPAAKPRRSYGKPSSVLFCFCSADTYFSESGGRRALVGLMFVAGLNMCRVAEAISSSRRALRGAKVPESDFTTLPNGISLLKALFFPDDILKIFLLTGQTEVIFSIKPRFLIQEALVLCMQFLYNGTKSF</sequence>
<organism evidence="1 2">
    <name type="scientific">Dendrobium catenatum</name>
    <dbReference type="NCBI Taxonomy" id="906689"/>
    <lineage>
        <taxon>Eukaryota</taxon>
        <taxon>Viridiplantae</taxon>
        <taxon>Streptophyta</taxon>
        <taxon>Embryophyta</taxon>
        <taxon>Tracheophyta</taxon>
        <taxon>Spermatophyta</taxon>
        <taxon>Magnoliopsida</taxon>
        <taxon>Liliopsida</taxon>
        <taxon>Asparagales</taxon>
        <taxon>Orchidaceae</taxon>
        <taxon>Epidendroideae</taxon>
        <taxon>Malaxideae</taxon>
        <taxon>Dendrobiinae</taxon>
        <taxon>Dendrobium</taxon>
    </lineage>
</organism>
<keyword evidence="2" id="KW-1185">Reference proteome</keyword>
<reference evidence="1 2" key="1">
    <citation type="journal article" date="2016" name="Sci. Rep.">
        <title>The Dendrobium catenatum Lindl. genome sequence provides insights into polysaccharide synthase, floral development and adaptive evolution.</title>
        <authorList>
            <person name="Zhang G.Q."/>
            <person name="Xu Q."/>
            <person name="Bian C."/>
            <person name="Tsai W.C."/>
            <person name="Yeh C.M."/>
            <person name="Liu K.W."/>
            <person name="Yoshida K."/>
            <person name="Zhang L.S."/>
            <person name="Chang S.B."/>
            <person name="Chen F."/>
            <person name="Shi Y."/>
            <person name="Su Y.Y."/>
            <person name="Zhang Y.Q."/>
            <person name="Chen L.J."/>
            <person name="Yin Y."/>
            <person name="Lin M."/>
            <person name="Huang H."/>
            <person name="Deng H."/>
            <person name="Wang Z.W."/>
            <person name="Zhu S.L."/>
            <person name="Zhao X."/>
            <person name="Deng C."/>
            <person name="Niu S.C."/>
            <person name="Huang J."/>
            <person name="Wang M."/>
            <person name="Liu G.H."/>
            <person name="Yang H.J."/>
            <person name="Xiao X.J."/>
            <person name="Hsiao Y.Y."/>
            <person name="Wu W.L."/>
            <person name="Chen Y.Y."/>
            <person name="Mitsuda N."/>
            <person name="Ohme-Takagi M."/>
            <person name="Luo Y.B."/>
            <person name="Van de Peer Y."/>
            <person name="Liu Z.J."/>
        </authorList>
    </citation>
    <scope>NUCLEOTIDE SEQUENCE [LARGE SCALE GENOMIC DNA]</scope>
    <source>
        <tissue evidence="1">The whole plant</tissue>
    </source>
</reference>
<proteinExistence type="predicted"/>
<keyword evidence="1" id="KW-0413">Isomerase</keyword>